<dbReference type="EMBL" id="JBIQWL010000002">
    <property type="protein sequence ID" value="MFH8250173.1"/>
    <property type="molecule type" value="Genomic_DNA"/>
</dbReference>
<evidence type="ECO:0008006" key="4">
    <source>
        <dbReference type="Google" id="ProtNLM"/>
    </source>
</evidence>
<proteinExistence type="predicted"/>
<evidence type="ECO:0000256" key="1">
    <source>
        <dbReference type="SAM" id="MobiDB-lite"/>
    </source>
</evidence>
<name>A0ABW7Q712_9MICO</name>
<comment type="caution">
    <text evidence="2">The sequence shown here is derived from an EMBL/GenBank/DDBJ whole genome shotgun (WGS) entry which is preliminary data.</text>
</comment>
<dbReference type="Gene3D" id="3.40.50.300">
    <property type="entry name" value="P-loop containing nucleotide triphosphate hydrolases"/>
    <property type="match status" value="1"/>
</dbReference>
<accession>A0ABW7Q712</accession>
<sequence>MPELAPISDHVFAELLGSLAPTGHDEPPRHESLREFVVLVAAFDADSLKAVGATDDDLDDFLVEDCEQVFTRAGRQWGLRLGVRQSTLAALEAAGRLEGLHGAVDPKDVASTMALRYIAGTAPSLEDQTVEELQGTAIASDWLARTNVKLPRSVEAKAQQSIDAMLNPLRLLVADGVFGRDHELAVLADYAEVLSPSSRAKGAVRRVKRILNLTDKPPLVIHGLGGVGKSTLVARFVLDHVDAGASYRFPFAYLSFDRPELQLEQPLTLLAEAATQLAALFPDVASDAAAVAESTRGAVASALLTSLSDRRASKVSWSTARGYTDRDVDVLLDRFAQLVAAATGRHQLPTVWVLDTFEVAQRQSPVAADELWDFLERLQRACPRLRVVICGRTPIEGRRTRSLALGNLTPAAAHDLLRTQLAPLDLPDSFIAGVAQAVPPHPLSLRLAVLLIRREAELGLATDERRRDVLFQLEGANVQGVLYRRVLAHIEDPDVRRLANPGLVVRRITPDVIQDVLAKPCGLGAIDRDAATALFDKLQREVAVVIPIEGGTLIQRPELRKLMLPLVTHDDPELVAKLRRAALAFYRRRGSVEDKVEELYYRLALGQSTATLDKSFDPEAARVLMEAVDEFPPSSQVYLANRIGVTVDPAILHEADDLSWARQAVLSSRRLLDSGRAEAALEIVTGRRNDTIVPFTGAIEVEALASLHRTDEALTAARATLKWATEHHDSDTFIDVALLAARIAEDAGDTTAALSLLSQAESAAASAQDMIAGWVARVAIVRVHRRSGSSDSDQALKARARLVDEIDQLTPRDRSRNPSLVRDLAAEIGDDVPSIARDALRLSGHTAGPVPTTRRRRRHPDPNSQLTSAEIGRSLAVDMSADESGSIREHVSEQLRFESDGAAF</sequence>
<dbReference type="RefSeq" id="WP_396640107.1">
    <property type="nucleotide sequence ID" value="NZ_JBIQWL010000002.1"/>
</dbReference>
<dbReference type="InterPro" id="IPR027417">
    <property type="entry name" value="P-loop_NTPase"/>
</dbReference>
<keyword evidence="3" id="KW-1185">Reference proteome</keyword>
<dbReference type="Gene3D" id="1.25.40.10">
    <property type="entry name" value="Tetratricopeptide repeat domain"/>
    <property type="match status" value="1"/>
</dbReference>
<protein>
    <recommendedName>
        <fullName evidence="4">Orc1-like AAA ATPase domain-containing protein</fullName>
    </recommendedName>
</protein>
<dbReference type="SUPFAM" id="SSF52540">
    <property type="entry name" value="P-loop containing nucleoside triphosphate hydrolases"/>
    <property type="match status" value="1"/>
</dbReference>
<evidence type="ECO:0000313" key="3">
    <source>
        <dbReference type="Proteomes" id="UP001610861"/>
    </source>
</evidence>
<dbReference type="InterPro" id="IPR011990">
    <property type="entry name" value="TPR-like_helical_dom_sf"/>
</dbReference>
<gene>
    <name evidence="2" type="ORF">ACH3VR_07400</name>
</gene>
<dbReference type="Proteomes" id="UP001610861">
    <property type="component" value="Unassembled WGS sequence"/>
</dbReference>
<evidence type="ECO:0000313" key="2">
    <source>
        <dbReference type="EMBL" id="MFH8250173.1"/>
    </source>
</evidence>
<organism evidence="2 3">
    <name type="scientific">Microbacterium alkaliflavum</name>
    <dbReference type="NCBI Taxonomy" id="3248839"/>
    <lineage>
        <taxon>Bacteria</taxon>
        <taxon>Bacillati</taxon>
        <taxon>Actinomycetota</taxon>
        <taxon>Actinomycetes</taxon>
        <taxon>Micrococcales</taxon>
        <taxon>Microbacteriaceae</taxon>
        <taxon>Microbacterium</taxon>
    </lineage>
</organism>
<feature type="region of interest" description="Disordered" evidence="1">
    <location>
        <begin position="837"/>
        <end position="872"/>
    </location>
</feature>
<reference evidence="2 3" key="1">
    <citation type="submission" date="2024-09" db="EMBL/GenBank/DDBJ databases">
        <authorList>
            <person name="Pan X."/>
        </authorList>
    </citation>
    <scope>NUCLEOTIDE SEQUENCE [LARGE SCALE GENOMIC DNA]</scope>
    <source>
        <strain evidence="2 3">B2969</strain>
    </source>
</reference>